<dbReference type="EC" id="3.2.1.25" evidence="2"/>
<gene>
    <name evidence="8" type="ORF">Z045_15550</name>
</gene>
<evidence type="ECO:0000256" key="5">
    <source>
        <dbReference type="ARBA" id="ARBA00023295"/>
    </source>
</evidence>
<dbReference type="SUPFAM" id="SSF51445">
    <property type="entry name" value="(Trans)glycosidases"/>
    <property type="match status" value="1"/>
</dbReference>
<evidence type="ECO:0000259" key="7">
    <source>
        <dbReference type="Pfam" id="PF22666"/>
    </source>
</evidence>
<dbReference type="PATRIC" id="fig|1441730.3.peg.3233"/>
<dbReference type="GO" id="GO:0005975">
    <property type="term" value="P:carbohydrate metabolic process"/>
    <property type="evidence" value="ECO:0007669"/>
    <property type="project" value="UniProtKB-ARBA"/>
</dbReference>
<evidence type="ECO:0000313" key="8">
    <source>
        <dbReference type="EMBL" id="KSZ57975.1"/>
    </source>
</evidence>
<dbReference type="Gene3D" id="3.20.20.80">
    <property type="entry name" value="Glycosidases"/>
    <property type="match status" value="1"/>
</dbReference>
<evidence type="ECO:0000256" key="1">
    <source>
        <dbReference type="ARBA" id="ARBA00000829"/>
    </source>
</evidence>
<accession>A0A0V9UJ22</accession>
<evidence type="ECO:0000313" key="9">
    <source>
        <dbReference type="Proteomes" id="UP000053060"/>
    </source>
</evidence>
<protein>
    <recommendedName>
        <fullName evidence="2">beta-mannosidase</fullName>
        <ecNumber evidence="2">3.2.1.25</ecNumber>
    </recommendedName>
</protein>
<dbReference type="SUPFAM" id="SSF49303">
    <property type="entry name" value="beta-Galactosidase/glucuronidase domain"/>
    <property type="match status" value="2"/>
</dbReference>
<dbReference type="InterPro" id="IPR041625">
    <property type="entry name" value="Beta-mannosidase_Ig"/>
</dbReference>
<reference evidence="8 9" key="2">
    <citation type="journal article" date="2016" name="Genome Announc.">
        <title>Draft Genome Sequence of a Versatile Hydrocarbon-Degrading Bacterium, Rhodococcus pyridinivorans Strain KG-16, Collected from Oil Fields in India.</title>
        <authorList>
            <person name="Aggarwal R.K."/>
            <person name="Dawar C."/>
            <person name="Phanindranath R."/>
            <person name="Mutnuri L."/>
            <person name="Dayal A.M."/>
        </authorList>
    </citation>
    <scope>NUCLEOTIDE SEQUENCE [LARGE SCALE GENOMIC DNA]</scope>
    <source>
        <strain evidence="8 9">KG-16</strain>
    </source>
</reference>
<keyword evidence="3 8" id="KW-0378">Hydrolase</keyword>
<comment type="catalytic activity">
    <reaction evidence="1">
        <text>Hydrolysis of terminal, non-reducing beta-D-mannose residues in beta-D-mannosides.</text>
        <dbReference type="EC" id="3.2.1.25"/>
    </reaction>
</comment>
<dbReference type="PANTHER" id="PTHR43730:SF1">
    <property type="entry name" value="BETA-MANNOSIDASE"/>
    <property type="match status" value="1"/>
</dbReference>
<dbReference type="Gene3D" id="2.60.40.10">
    <property type="entry name" value="Immunoglobulins"/>
    <property type="match status" value="1"/>
</dbReference>
<dbReference type="AlphaFoldDB" id="A0A0V9UJ22"/>
<evidence type="ECO:0000256" key="3">
    <source>
        <dbReference type="ARBA" id="ARBA00022801"/>
    </source>
</evidence>
<dbReference type="InterPro" id="IPR013783">
    <property type="entry name" value="Ig-like_fold"/>
</dbReference>
<evidence type="ECO:0000256" key="2">
    <source>
        <dbReference type="ARBA" id="ARBA00012754"/>
    </source>
</evidence>
<dbReference type="InterPro" id="IPR008979">
    <property type="entry name" value="Galactose-bd-like_sf"/>
</dbReference>
<sequence length="828" mass="88928">MDLLHDARWRCLRVAPGSVEHPGDLPEDGPWLPVRIPGTAAGTIRETDGVAAARASSPDRDDWWFVTDVEVSGDGPWRLTFDGLATLAEVWVDGTLVATSESMFMPLTVVLDHLPSTTRIAIRCASLEVALRKRRPRGRWRSSLVSAQGLRWFRTTMLGRAPVYAGAPAPVGPWRPMRLVDSGEPVVLEREIRTAVRGSDGIVDVDLVLAGVVVSEVAVEISGVTAHARTEYGPDGTARVHMQVTLPEVKQWWPHTYGDPNLYAAQLLLDGHRMELGAIGFRSVEQTSGDGFGLRINDVDVFCRGLVWTPSDPIALNDPAGTRRILERCVSAGVDTIRIPGTMVYEDDEFYSACAELGIMVWQDVMLATTDPPDDPHFRSLLEDEVRALARRWGGNPAPVVISGGSETEQQPAMLGLTEAPIPALDDWLPAIVDHELPGTVWVSSSPSAPPGSDAVPIAVGSGVAHYFGVGGYRRSLADVRAAGVRFAAECLAFSIPPSDTAIEAEFGSVNVAGHHPRWKSAVPRDNGASWDFEDVRDHYVRTIFGVDPVEVRWSDPARYLALGRAAICEAFTEVLQYWRRSGSGCRGALVLSARDLQPGAGWGVLDADGNPKAPWWVLARVFAPVTVLLTDDGLDGLRVDAINDTADVLDVTLQLQAHTPSGAVPVDVSVPLHLDPHEIRVFSWASVTGGFTDVNFAYRFGPRTFDTATARLVDHTGAVLAESVYLVGGPARPVERGIGLAATARPVSGGWSVEVRTEGAAQYVHLDVTGGDLQDSWFHLPPGGSRTIAVHACDPAATLSGRVGALNSATSAPIRVLPASDGHEVDG</sequence>
<dbReference type="InterPro" id="IPR036156">
    <property type="entry name" value="Beta-gal/glucu_dom_sf"/>
</dbReference>
<dbReference type="Pfam" id="PF17753">
    <property type="entry name" value="Ig_mannosidase"/>
    <property type="match status" value="1"/>
</dbReference>
<keyword evidence="5" id="KW-0326">Glycosidase</keyword>
<dbReference type="EMBL" id="AZXY01000007">
    <property type="protein sequence ID" value="KSZ57975.1"/>
    <property type="molecule type" value="Genomic_DNA"/>
</dbReference>
<keyword evidence="4" id="KW-0325">Glycoprotein</keyword>
<proteinExistence type="predicted"/>
<evidence type="ECO:0000259" key="6">
    <source>
        <dbReference type="Pfam" id="PF17753"/>
    </source>
</evidence>
<dbReference type="InterPro" id="IPR017853">
    <property type="entry name" value="GH"/>
</dbReference>
<dbReference type="InterPro" id="IPR054593">
    <property type="entry name" value="Beta-mannosidase-like_N2"/>
</dbReference>
<dbReference type="SUPFAM" id="SSF49785">
    <property type="entry name" value="Galactose-binding domain-like"/>
    <property type="match status" value="1"/>
</dbReference>
<dbReference type="Proteomes" id="UP000053060">
    <property type="component" value="Unassembled WGS sequence"/>
</dbReference>
<organism evidence="8 9">
    <name type="scientific">Rhodococcus pyridinivorans KG-16</name>
    <dbReference type="NCBI Taxonomy" id="1441730"/>
    <lineage>
        <taxon>Bacteria</taxon>
        <taxon>Bacillati</taxon>
        <taxon>Actinomycetota</taxon>
        <taxon>Actinomycetes</taxon>
        <taxon>Mycobacteriales</taxon>
        <taxon>Nocardiaceae</taxon>
        <taxon>Rhodococcus</taxon>
    </lineage>
</organism>
<feature type="domain" description="Beta-mannosidase-like galactose-binding" evidence="7">
    <location>
        <begin position="57"/>
        <end position="141"/>
    </location>
</feature>
<comment type="caution">
    <text evidence="8">The sequence shown here is derived from an EMBL/GenBank/DDBJ whole genome shotgun (WGS) entry which is preliminary data.</text>
</comment>
<name>A0A0V9UJ22_9NOCA</name>
<dbReference type="PANTHER" id="PTHR43730">
    <property type="entry name" value="BETA-MANNOSIDASE"/>
    <property type="match status" value="1"/>
</dbReference>
<dbReference type="GO" id="GO:0004567">
    <property type="term" value="F:beta-mannosidase activity"/>
    <property type="evidence" value="ECO:0007669"/>
    <property type="project" value="UniProtKB-EC"/>
</dbReference>
<dbReference type="InterPro" id="IPR050887">
    <property type="entry name" value="Beta-mannosidase_GH2"/>
</dbReference>
<dbReference type="RefSeq" id="WP_060652651.1">
    <property type="nucleotide sequence ID" value="NZ_AZXY01000007.1"/>
</dbReference>
<dbReference type="GO" id="GO:0006516">
    <property type="term" value="P:glycoprotein catabolic process"/>
    <property type="evidence" value="ECO:0007669"/>
    <property type="project" value="TreeGrafter"/>
</dbReference>
<reference evidence="9" key="1">
    <citation type="submission" date="2015-01" db="EMBL/GenBank/DDBJ databases">
        <title>Draft genome sequence of Rhodococcus pyridinivorans strain KG-16, a hydrocarbon-degrading bacterium.</title>
        <authorList>
            <person name="Aggarwal R.K."/>
            <person name="Dawar C."/>
        </authorList>
    </citation>
    <scope>NUCLEOTIDE SEQUENCE [LARGE SCALE GENOMIC DNA]</scope>
    <source>
        <strain evidence="9">KG-16</strain>
    </source>
</reference>
<feature type="domain" description="Beta-mannosidase Ig-fold" evidence="6">
    <location>
        <begin position="741"/>
        <end position="798"/>
    </location>
</feature>
<dbReference type="Gene3D" id="2.60.120.260">
    <property type="entry name" value="Galactose-binding domain-like"/>
    <property type="match status" value="1"/>
</dbReference>
<dbReference type="Pfam" id="PF22666">
    <property type="entry name" value="Glyco_hydro_2_N2"/>
    <property type="match status" value="1"/>
</dbReference>
<evidence type="ECO:0000256" key="4">
    <source>
        <dbReference type="ARBA" id="ARBA00023180"/>
    </source>
</evidence>